<dbReference type="InterPro" id="IPR050185">
    <property type="entry name" value="Ub_carboxyl-term_hydrolase"/>
</dbReference>
<dbReference type="EC" id="3.4.19.12" evidence="2"/>
<name>A0AAV4GBI2_9GAST</name>
<dbReference type="Gene3D" id="3.90.70.10">
    <property type="entry name" value="Cysteine proteinases"/>
    <property type="match status" value="1"/>
</dbReference>
<dbReference type="InterPro" id="IPR028889">
    <property type="entry name" value="USP"/>
</dbReference>
<proteinExistence type="predicted"/>
<dbReference type="Pfam" id="PF00443">
    <property type="entry name" value="UCH"/>
    <property type="match status" value="1"/>
</dbReference>
<gene>
    <name evidence="4" type="ORF">ElyMa_004113500</name>
</gene>
<dbReference type="SUPFAM" id="SSF54001">
    <property type="entry name" value="Cysteine proteinases"/>
    <property type="match status" value="1"/>
</dbReference>
<dbReference type="PROSITE" id="PS50235">
    <property type="entry name" value="USP_3"/>
    <property type="match status" value="1"/>
</dbReference>
<dbReference type="Proteomes" id="UP000762676">
    <property type="component" value="Unassembled WGS sequence"/>
</dbReference>
<dbReference type="PANTHER" id="PTHR21646">
    <property type="entry name" value="UBIQUITIN CARBOXYL-TERMINAL HYDROLASE"/>
    <property type="match status" value="1"/>
</dbReference>
<organism evidence="4 5">
    <name type="scientific">Elysia marginata</name>
    <dbReference type="NCBI Taxonomy" id="1093978"/>
    <lineage>
        <taxon>Eukaryota</taxon>
        <taxon>Metazoa</taxon>
        <taxon>Spiralia</taxon>
        <taxon>Lophotrochozoa</taxon>
        <taxon>Mollusca</taxon>
        <taxon>Gastropoda</taxon>
        <taxon>Heterobranchia</taxon>
        <taxon>Euthyneura</taxon>
        <taxon>Panpulmonata</taxon>
        <taxon>Sacoglossa</taxon>
        <taxon>Placobranchoidea</taxon>
        <taxon>Plakobranchidae</taxon>
        <taxon>Elysia</taxon>
    </lineage>
</organism>
<evidence type="ECO:0000259" key="3">
    <source>
        <dbReference type="PROSITE" id="PS50235"/>
    </source>
</evidence>
<protein>
    <recommendedName>
        <fullName evidence="2">ubiquitinyl hydrolase 1</fullName>
        <ecNumber evidence="2">3.4.19.12</ecNumber>
    </recommendedName>
</protein>
<evidence type="ECO:0000256" key="2">
    <source>
        <dbReference type="ARBA" id="ARBA00012759"/>
    </source>
</evidence>
<evidence type="ECO:0000256" key="1">
    <source>
        <dbReference type="ARBA" id="ARBA00000707"/>
    </source>
</evidence>
<evidence type="ECO:0000313" key="4">
    <source>
        <dbReference type="EMBL" id="GFR83022.1"/>
    </source>
</evidence>
<dbReference type="EMBL" id="BMAT01008358">
    <property type="protein sequence ID" value="GFR83022.1"/>
    <property type="molecule type" value="Genomic_DNA"/>
</dbReference>
<dbReference type="GO" id="GO:0004843">
    <property type="term" value="F:cysteine-type deubiquitinase activity"/>
    <property type="evidence" value="ECO:0007669"/>
    <property type="project" value="UniProtKB-EC"/>
</dbReference>
<dbReference type="InterPro" id="IPR038765">
    <property type="entry name" value="Papain-like_cys_pep_sf"/>
</dbReference>
<dbReference type="InterPro" id="IPR001394">
    <property type="entry name" value="Peptidase_C19_UCH"/>
</dbReference>
<dbReference type="GO" id="GO:0016579">
    <property type="term" value="P:protein deubiquitination"/>
    <property type="evidence" value="ECO:0007669"/>
    <property type="project" value="InterPro"/>
</dbReference>
<comment type="catalytic activity">
    <reaction evidence="1">
        <text>Thiol-dependent hydrolysis of ester, thioester, amide, peptide and isopeptide bonds formed by the C-terminal Gly of ubiquitin (a 76-residue protein attached to proteins as an intracellular targeting signal).</text>
        <dbReference type="EC" id="3.4.19.12"/>
    </reaction>
</comment>
<dbReference type="PANTHER" id="PTHR21646:SF5">
    <property type="entry name" value="UBIQUITIN CARBOXYL-TERMINAL HYDROLASE-RELATED"/>
    <property type="match status" value="1"/>
</dbReference>
<comment type="caution">
    <text evidence="4">The sequence shown here is derived from an EMBL/GenBank/DDBJ whole genome shotgun (WGS) entry which is preliminary data.</text>
</comment>
<keyword evidence="5" id="KW-1185">Reference proteome</keyword>
<reference evidence="4 5" key="1">
    <citation type="journal article" date="2021" name="Elife">
        <title>Chloroplast acquisition without the gene transfer in kleptoplastic sea slugs, Plakobranchus ocellatus.</title>
        <authorList>
            <person name="Maeda T."/>
            <person name="Takahashi S."/>
            <person name="Yoshida T."/>
            <person name="Shimamura S."/>
            <person name="Takaki Y."/>
            <person name="Nagai Y."/>
            <person name="Toyoda A."/>
            <person name="Suzuki Y."/>
            <person name="Arimoto A."/>
            <person name="Ishii H."/>
            <person name="Satoh N."/>
            <person name="Nishiyama T."/>
            <person name="Hasebe M."/>
            <person name="Maruyama T."/>
            <person name="Minagawa J."/>
            <person name="Obokata J."/>
            <person name="Shigenobu S."/>
        </authorList>
    </citation>
    <scope>NUCLEOTIDE SEQUENCE [LARGE SCALE GENOMIC DNA]</scope>
</reference>
<accession>A0AAV4GBI2</accession>
<keyword evidence="4" id="KW-0378">Hydrolase</keyword>
<dbReference type="AlphaFoldDB" id="A0AAV4GBI2"/>
<evidence type="ECO:0000313" key="5">
    <source>
        <dbReference type="Proteomes" id="UP000762676"/>
    </source>
</evidence>
<sequence length="133" mass="15181">MHGLLRVLWSGKWAQVSPHGFLQAVWRAIPAFKGHLQHDAQEFLCELLDKMSNEIQALPQCKGLKNIIDQSFRGEFVSQVTCKGCESVSCCSEPFLDVSLEFPRRFQSTNSQMYKNMCHLTGMLETQVESVWT</sequence>
<feature type="domain" description="USP" evidence="3">
    <location>
        <begin position="1"/>
        <end position="133"/>
    </location>
</feature>